<proteinExistence type="predicted"/>
<accession>A0A5C3EJT5</accession>
<feature type="compositionally biased region" description="Polar residues" evidence="1">
    <location>
        <begin position="164"/>
        <end position="199"/>
    </location>
</feature>
<feature type="compositionally biased region" description="Basic residues" evidence="1">
    <location>
        <begin position="78"/>
        <end position="88"/>
    </location>
</feature>
<sequence length="226" mass="23902">MTKLVATAESSQATLTTDVPSDSEYYDNGELDKDDKILDAQGGLLRARERVWMQDGADHVHGPNGMAVHPDELCSASKNKKKKKKKKGGAGAGNGHGDDEAHKIKVEVPPPPKPVPNHLPPSTNISSIACNSNPPPPSSQAAGKQPMTFNSTGKTPARPANGVPPSSNLGKHSVSSSTHGQQPAANPSTNNAKIWSTSSAEERECIKESWLGLSMKDRLHLTPLAL</sequence>
<feature type="compositionally biased region" description="Pro residues" evidence="1">
    <location>
        <begin position="108"/>
        <end position="119"/>
    </location>
</feature>
<protein>
    <submittedName>
        <fullName evidence="2">Uncharacterized protein</fullName>
    </submittedName>
</protein>
<keyword evidence="3" id="KW-1185">Reference proteome</keyword>
<gene>
    <name evidence="2" type="ORF">UTRI_05395</name>
</gene>
<reference evidence="2 3" key="1">
    <citation type="submission" date="2018-03" db="EMBL/GenBank/DDBJ databases">
        <authorList>
            <person name="Guldener U."/>
        </authorList>
    </citation>
    <scope>NUCLEOTIDE SEQUENCE [LARGE SCALE GENOMIC DNA]</scope>
    <source>
        <strain evidence="2 3">NBRC100155</strain>
    </source>
</reference>
<evidence type="ECO:0000313" key="2">
    <source>
        <dbReference type="EMBL" id="SPO30778.1"/>
    </source>
</evidence>
<feature type="region of interest" description="Disordered" evidence="1">
    <location>
        <begin position="56"/>
        <end position="199"/>
    </location>
</feature>
<evidence type="ECO:0000313" key="3">
    <source>
        <dbReference type="Proteomes" id="UP000324022"/>
    </source>
</evidence>
<dbReference type="Proteomes" id="UP000324022">
    <property type="component" value="Unassembled WGS sequence"/>
</dbReference>
<dbReference type="EMBL" id="OOIN01000034">
    <property type="protein sequence ID" value="SPO30778.1"/>
    <property type="molecule type" value="Genomic_DNA"/>
</dbReference>
<feature type="compositionally biased region" description="Polar residues" evidence="1">
    <location>
        <begin position="8"/>
        <end position="20"/>
    </location>
</feature>
<feature type="compositionally biased region" description="Basic and acidic residues" evidence="1">
    <location>
        <begin position="96"/>
        <end position="106"/>
    </location>
</feature>
<feature type="region of interest" description="Disordered" evidence="1">
    <location>
        <begin position="1"/>
        <end position="31"/>
    </location>
</feature>
<organism evidence="2 3">
    <name type="scientific">Ustilago trichophora</name>
    <dbReference type="NCBI Taxonomy" id="86804"/>
    <lineage>
        <taxon>Eukaryota</taxon>
        <taxon>Fungi</taxon>
        <taxon>Dikarya</taxon>
        <taxon>Basidiomycota</taxon>
        <taxon>Ustilaginomycotina</taxon>
        <taxon>Ustilaginomycetes</taxon>
        <taxon>Ustilaginales</taxon>
        <taxon>Ustilaginaceae</taxon>
        <taxon>Ustilago</taxon>
    </lineage>
</organism>
<evidence type="ECO:0000256" key="1">
    <source>
        <dbReference type="SAM" id="MobiDB-lite"/>
    </source>
</evidence>
<feature type="compositionally biased region" description="Low complexity" evidence="1">
    <location>
        <begin position="120"/>
        <end position="132"/>
    </location>
</feature>
<dbReference type="OrthoDB" id="21629at2759"/>
<name>A0A5C3EJT5_9BASI</name>
<dbReference type="AlphaFoldDB" id="A0A5C3EJT5"/>